<gene>
    <name evidence="10" type="ORF">Tco025E_01816</name>
</gene>
<protein>
    <submittedName>
        <fullName evidence="10">Protein kinase-like protein</fullName>
        <ecNumber evidence="10">2.7.11.-</ecNumber>
    </submittedName>
</protein>
<dbReference type="InterPro" id="IPR017441">
    <property type="entry name" value="Protein_kinase_ATP_BS"/>
</dbReference>
<feature type="transmembrane region" description="Helical" evidence="7">
    <location>
        <begin position="1006"/>
        <end position="1025"/>
    </location>
</feature>
<keyword evidence="7" id="KW-0472">Membrane</keyword>
<dbReference type="PROSITE" id="PS00108">
    <property type="entry name" value="PROTEIN_KINASE_ST"/>
    <property type="match status" value="1"/>
</dbReference>
<evidence type="ECO:0000256" key="6">
    <source>
        <dbReference type="SAM" id="MobiDB-lite"/>
    </source>
</evidence>
<keyword evidence="3 10" id="KW-0418">Kinase</keyword>
<dbReference type="InterPro" id="IPR000719">
    <property type="entry name" value="Prot_kinase_dom"/>
</dbReference>
<dbReference type="PROSITE" id="PS50011">
    <property type="entry name" value="PROTEIN_KINASE_DOM"/>
    <property type="match status" value="1"/>
</dbReference>
<feature type="binding site" evidence="5">
    <location>
        <position position="1519"/>
    </location>
    <ligand>
        <name>ATP</name>
        <dbReference type="ChEBI" id="CHEBI:30616"/>
    </ligand>
</feature>
<dbReference type="PROSITE" id="PS00107">
    <property type="entry name" value="PROTEIN_KINASE_ATP"/>
    <property type="match status" value="1"/>
</dbReference>
<feature type="compositionally biased region" description="Basic and acidic residues" evidence="6">
    <location>
        <begin position="1792"/>
        <end position="1801"/>
    </location>
</feature>
<keyword evidence="11" id="KW-1185">Reference proteome</keyword>
<dbReference type="InterPro" id="IPR008271">
    <property type="entry name" value="Ser/Thr_kinase_AS"/>
</dbReference>
<feature type="region of interest" description="Disordered" evidence="6">
    <location>
        <begin position="1778"/>
        <end position="1801"/>
    </location>
</feature>
<dbReference type="GO" id="GO:0004672">
    <property type="term" value="F:protein kinase activity"/>
    <property type="evidence" value="ECO:0007669"/>
    <property type="project" value="InterPro"/>
</dbReference>
<comment type="caution">
    <text evidence="10">The sequence shown here is derived from an EMBL/GenBank/DDBJ whole genome shotgun (WGS) entry which is preliminary data.</text>
</comment>
<feature type="transmembrane region" description="Helical" evidence="7">
    <location>
        <begin position="1116"/>
        <end position="1133"/>
    </location>
</feature>
<dbReference type="PANTHER" id="PTHR48016:SF56">
    <property type="entry name" value="MAPKK KINASE"/>
    <property type="match status" value="1"/>
</dbReference>
<keyword evidence="2 5" id="KW-0547">Nucleotide-binding</keyword>
<dbReference type="EMBL" id="MKKU01000065">
    <property type="protein sequence ID" value="RNF25930.1"/>
    <property type="molecule type" value="Genomic_DNA"/>
</dbReference>
<dbReference type="Gene3D" id="1.10.510.10">
    <property type="entry name" value="Transferase(Phosphotransferase) domain 1"/>
    <property type="match status" value="1"/>
</dbReference>
<feature type="chain" id="PRO_5018555850" evidence="8">
    <location>
        <begin position="34"/>
        <end position="1801"/>
    </location>
</feature>
<evidence type="ECO:0000259" key="9">
    <source>
        <dbReference type="PROSITE" id="PS50011"/>
    </source>
</evidence>
<feature type="signal peptide" evidence="8">
    <location>
        <begin position="1"/>
        <end position="33"/>
    </location>
</feature>
<evidence type="ECO:0000256" key="7">
    <source>
        <dbReference type="SAM" id="Phobius"/>
    </source>
</evidence>
<evidence type="ECO:0000313" key="11">
    <source>
        <dbReference type="Proteomes" id="UP000284403"/>
    </source>
</evidence>
<sequence length="1801" mass="197242">MAGQHCFCSHARPGIGALAVLLLFLVLHASGAAVRFGGSVYRGLAEEELRLGGSTLTIRAAFPAFNGYDEATLKKLLTEMLSVSHVMSEGGTKRETQAGSNSWQRQLPRLMERSQVEVEDNGGTVRLTFHPLSDSVVNEPLLVVPCLPRNLAQKRSVLVEGTEGKCCHLGNAFVITPKTLIRIDTDRLAQMGGAEYITGNTIEIPLIKENSAGVGPKLKVMEGNACANTVEASTSESEWDEEKQVFRFLATRGGLVTLCYMPFPENLPDVMLKVGETLKIAGPEGVSTEPLRLRSGAEFKGHVFGTNLSERDELVITAQLCSDFTPEKTLLPEFSLSSSSRALFFGVLSKEGLYHVCYCSAGSERYVRVATLLVEKDVDAATNKKATDLPLDRVDNPHPASSTGLLQINQTIMLFLRHETLNVSSLVWSGGRIVGPGEINCFGASTITSHGDEPRTLSFILRNYGDMAMDLPQLVLKGGGAVHNYGRLTITVAHMGEAGGAGIRSRSRSNVIINRGGIIHVIAAEQGPAVLCQAHIMNMKGTLVLSGSLKIAELLVGERAKLVLKRGARVSVSATRLSGRITLLENSELALTGDSSLVSVNVKGNQSRILFTGPSLSLDSIIVTGEVITDIIGPSSGSSIVMVALYGVIAFGEGSHLNLRRTRLTTNMGLAQLVIAGALTADIDSVVFSGKIWIQVNNVAIMYGYGKGYRVNEGGETSFVSLAVAENATLVALYVESSPDPRVNCDTALSFLDRLKVEGRFLLRGCVTVPLGGAIRGSVEYLKLSEEVPTLMPLLLAANIRLPLDALPSRRASLVLGGETLLRIGAKLDVGEIVMKNAVLGIEGAVYVGAEAALSVDRGSRLVLERGCVINATAVHVEGLLEADMLPGPLITGSLEIASGGQVKLYSVRGPPCVDVLSAGGGVRWAGDSSVECYSYPLLPVSEYSSRSLERKKYNELRRKWFALPPNMECPEEYLREEANRLFLPFFHFYMNLYEPLLGVPSTHDMIVWGITFIFLGFMVVQVFLQVHGMTWKQWLVDLGREPPLRLTLSRSEFALHGMNYVVLATLLFSALQTSMLAILPQTPLPVGFMSVLRFRSVMLMLPHRLLNAHVTMRRAMTSIFIWGFAAVALMLLNTKRIRLSRCGKWVQVIVHILSRVEKVLQLFLVVFSFPIRSLVLDSFACNTFLSEIPTCADAHDRNIMPIISLLLLYFVMPSGRFSAMQLLHCDLQCRRSVLVALHALSLTESAMWKVLSNSPLLLLVNNFTFRCLRLLFLLHAPPTAYININRLIVEFSRAALFAHFCVLFHTIRVYLGFAKTCRDGEIYFVVVAFLWFVMLGVNVCYNIIAVPGKFATTNNVAIDAIERSIQQIHSRIQDLQYEFLTCASMEERENVLNATSRLNMELVEKQERYRREKYCILGSFYFPGLHAELTPQGMTSAEEKAMHSEELEMGALLASRLSSASPAAAASLMSAAEAKQDVQDPLTQEEMESFRCGPVLGSGSYGSVHLGILATGRLVAVKYVSIQNSSKRALSQVETEVNMLKELSHPNIIRYLGCRTNHDNVLVFMEFAVAGNLTSVVRSFTGLNESVIRYYTYQMLLGLRYLHQKGVVHRDVKGENILVDGLGVVKLADFGSSKNLLGINDYSRAGCDTLVGSPYWMAPEVIRNEEYGTKADIWSVGCTVVELLNGGTPPWRKEFENVVSMLYLVGNTDVMLTIPEGTSELCRDFLKKCLERDITKRPSAEELLQHPWLGSAEKDTAQPSNEFPSGHVHLGDSCAACSTATSPGGKGQRRRLPESDKTKK</sequence>
<feature type="transmembrane region" description="Helical" evidence="7">
    <location>
        <begin position="1324"/>
        <end position="1345"/>
    </location>
</feature>
<dbReference type="GO" id="GO:0005524">
    <property type="term" value="F:ATP binding"/>
    <property type="evidence" value="ECO:0007669"/>
    <property type="project" value="UniProtKB-UniRule"/>
</dbReference>
<dbReference type="Pfam" id="PF00069">
    <property type="entry name" value="Pkinase"/>
    <property type="match status" value="1"/>
</dbReference>
<feature type="domain" description="Protein kinase" evidence="9">
    <location>
        <begin position="1491"/>
        <end position="1750"/>
    </location>
</feature>
<dbReference type="InterPro" id="IPR050538">
    <property type="entry name" value="MAP_kinase_kinase_kinase"/>
</dbReference>
<organism evidence="10 11">
    <name type="scientific">Trypanosoma conorhini</name>
    <dbReference type="NCBI Taxonomy" id="83891"/>
    <lineage>
        <taxon>Eukaryota</taxon>
        <taxon>Discoba</taxon>
        <taxon>Euglenozoa</taxon>
        <taxon>Kinetoplastea</taxon>
        <taxon>Metakinetoplastina</taxon>
        <taxon>Trypanosomatida</taxon>
        <taxon>Trypanosomatidae</taxon>
        <taxon>Trypanosoma</taxon>
    </lineage>
</organism>
<accession>A0A3R7PIT6</accession>
<keyword evidence="1 10" id="KW-0808">Transferase</keyword>
<dbReference type="CDD" id="cd06606">
    <property type="entry name" value="STKc_MAPKKK"/>
    <property type="match status" value="1"/>
</dbReference>
<keyword evidence="7" id="KW-1133">Transmembrane helix</keyword>
<dbReference type="EC" id="2.7.11.-" evidence="10"/>
<evidence type="ECO:0000256" key="5">
    <source>
        <dbReference type="PROSITE-ProRule" id="PRU10141"/>
    </source>
</evidence>
<feature type="transmembrane region" description="Helical" evidence="7">
    <location>
        <begin position="1061"/>
        <end position="1080"/>
    </location>
</feature>
<dbReference type="PANTHER" id="PTHR48016">
    <property type="entry name" value="MAP KINASE KINASE KINASE SSK2-RELATED-RELATED"/>
    <property type="match status" value="1"/>
</dbReference>
<evidence type="ECO:0000313" key="10">
    <source>
        <dbReference type="EMBL" id="RNF25930.1"/>
    </source>
</evidence>
<evidence type="ECO:0000256" key="1">
    <source>
        <dbReference type="ARBA" id="ARBA00022679"/>
    </source>
</evidence>
<reference evidence="10 11" key="1">
    <citation type="journal article" date="2018" name="BMC Genomics">
        <title>Genomic comparison of Trypanosoma conorhini and Trypanosoma rangeli to Trypanosoma cruzi strains of high and low virulence.</title>
        <authorList>
            <person name="Bradwell K.R."/>
            <person name="Koparde V.N."/>
            <person name="Matveyev A.V."/>
            <person name="Serrano M.G."/>
            <person name="Alves J.M."/>
            <person name="Parikh H."/>
            <person name="Huang B."/>
            <person name="Lee V."/>
            <person name="Espinosa-Alvarez O."/>
            <person name="Ortiz P.A."/>
            <person name="Costa-Martins A.G."/>
            <person name="Teixeira M.M."/>
            <person name="Buck G.A."/>
        </authorList>
    </citation>
    <scope>NUCLEOTIDE SEQUENCE [LARGE SCALE GENOMIC DNA]</scope>
    <source>
        <strain evidence="10 11">025E</strain>
    </source>
</reference>
<evidence type="ECO:0000256" key="2">
    <source>
        <dbReference type="ARBA" id="ARBA00022741"/>
    </source>
</evidence>
<dbReference type="OrthoDB" id="266718at2759"/>
<dbReference type="Proteomes" id="UP000284403">
    <property type="component" value="Unassembled WGS sequence"/>
</dbReference>
<dbReference type="GeneID" id="40315427"/>
<evidence type="ECO:0000256" key="3">
    <source>
        <dbReference type="ARBA" id="ARBA00022777"/>
    </source>
</evidence>
<dbReference type="SMART" id="SM00220">
    <property type="entry name" value="S_TKc"/>
    <property type="match status" value="1"/>
</dbReference>
<name>A0A3R7PIT6_9TRYP</name>
<dbReference type="InterPro" id="IPR011009">
    <property type="entry name" value="Kinase-like_dom_sf"/>
</dbReference>
<keyword evidence="4 5" id="KW-0067">ATP-binding</keyword>
<proteinExistence type="predicted"/>
<keyword evidence="8" id="KW-0732">Signal</keyword>
<dbReference type="SUPFAM" id="SSF56112">
    <property type="entry name" value="Protein kinase-like (PK-like)"/>
    <property type="match status" value="1"/>
</dbReference>
<evidence type="ECO:0000256" key="8">
    <source>
        <dbReference type="SAM" id="SignalP"/>
    </source>
</evidence>
<dbReference type="RefSeq" id="XP_029231136.1">
    <property type="nucleotide sequence ID" value="XM_029368752.1"/>
</dbReference>
<keyword evidence="7" id="KW-0812">Transmembrane</keyword>
<evidence type="ECO:0000256" key="4">
    <source>
        <dbReference type="ARBA" id="ARBA00022840"/>
    </source>
</evidence>